<keyword evidence="1" id="KW-0732">Signal</keyword>
<organism evidence="4">
    <name type="scientific">Acinetobacter baumannii</name>
    <dbReference type="NCBI Taxonomy" id="470"/>
    <lineage>
        <taxon>Bacteria</taxon>
        <taxon>Pseudomonadati</taxon>
        <taxon>Pseudomonadota</taxon>
        <taxon>Gammaproteobacteria</taxon>
        <taxon>Moraxellales</taxon>
        <taxon>Moraxellaceae</taxon>
        <taxon>Acinetobacter</taxon>
        <taxon>Acinetobacter calcoaceticus/baumannii complex</taxon>
    </lineage>
</organism>
<keyword evidence="4" id="KW-0614">Plasmid</keyword>
<geneLocation type="plasmid" evidence="4">
    <name>pAZJ221</name>
</geneLocation>
<dbReference type="AlphaFoldDB" id="A0A0C4Y4L4"/>
<feature type="chain" id="PRO_5009759108" evidence="1">
    <location>
        <begin position="22"/>
        <end position="239"/>
    </location>
</feature>
<dbReference type="RefSeq" id="WP_000243842.1">
    <property type="nucleotide sequence ID" value="NZ_CP096695.1"/>
</dbReference>
<evidence type="ECO:0000259" key="3">
    <source>
        <dbReference type="Pfam" id="PF23536"/>
    </source>
</evidence>
<evidence type="ECO:0000259" key="2">
    <source>
        <dbReference type="Pfam" id="PF06586"/>
    </source>
</evidence>
<protein>
    <submittedName>
        <fullName evidence="4">Conjugal transfer protein TraK</fullName>
    </submittedName>
</protein>
<name>A0A0C4Y4L4_ACIBA</name>
<dbReference type="Pfam" id="PF23536">
    <property type="entry name" value="TraK_C"/>
    <property type="match status" value="1"/>
</dbReference>
<dbReference type="InterPro" id="IPR055397">
    <property type="entry name" value="TraK_C"/>
</dbReference>
<feature type="signal peptide" evidence="1">
    <location>
        <begin position="1"/>
        <end position="21"/>
    </location>
</feature>
<dbReference type="Pfam" id="PF06586">
    <property type="entry name" value="TraK_N"/>
    <property type="match status" value="1"/>
</dbReference>
<dbReference type="InterPro" id="IPR010563">
    <property type="entry name" value="TraK_N"/>
</dbReference>
<reference evidence="4" key="2">
    <citation type="journal article" date="2015" name="Antimicrob. Agents Chemother.">
        <title>Dissemination of blaOXA-23 in Acinetobacter spp. in China: Main Roles of Conjugative Plasmid pAZJ221 and Transposon Tn2009.</title>
        <authorList>
            <person name="Liu L.L."/>
            <person name="Ji S.J."/>
            <person name="Ruan Z."/>
            <person name="Fu Y."/>
            <person name="Fu Y.Q."/>
            <person name="Wang Y.F."/>
            <person name="Yu Y.S."/>
        </authorList>
    </citation>
    <scope>NUCLEOTIDE SEQUENCE</scope>
    <source>
        <strain evidence="4">A221</strain>
        <plasmid evidence="4">pAZJ221</plasmid>
    </source>
</reference>
<sequence length="239" mass="26759">MVLNKLAVFTASLIISASAYCTQHITKADKQSVSVAVSNKDLNVLYVDGRKMVTATPSNSNALEYQKDKNQGALYFKINPAFQNTTIPVFVTDDYGTRYKIELQPKNMPGEDVVLVPPAESETSVGKRNQSYQQQIKELIYTMGDDADSPRDELAIDGISRSYIGADIPLWKEASLKLLRRYDADSGMYGELYQIKNISYKPLNMLEQEFYRKGVAAVSVENLTLQPGATTFLYVVREQ</sequence>
<accession>A0A0C4Y4L4</accession>
<evidence type="ECO:0000256" key="1">
    <source>
        <dbReference type="SAM" id="SignalP"/>
    </source>
</evidence>
<reference evidence="4" key="1">
    <citation type="submission" date="2014-10" db="EMBL/GenBank/DDBJ databases">
        <authorList>
            <person name="Liu L."/>
            <person name="Ji S."/>
            <person name="Ruan Z."/>
            <person name="Fu Y."/>
            <person name="Fu Y."/>
            <person name="Wang Y."/>
            <person name="Yu Y."/>
        </authorList>
    </citation>
    <scope>NUCLEOTIDE SEQUENCE</scope>
    <source>
        <strain evidence="4">A221</strain>
        <plasmid evidence="4">pAZJ221</plasmid>
    </source>
</reference>
<feature type="domain" description="TraK N-terminal" evidence="2">
    <location>
        <begin position="28"/>
        <end position="118"/>
    </location>
</feature>
<evidence type="ECO:0000313" key="4">
    <source>
        <dbReference type="EMBL" id="AJF79895.1"/>
    </source>
</evidence>
<dbReference type="PATRIC" id="fig|470.1342.peg.3860"/>
<feature type="domain" description="TraK C-terminal" evidence="3">
    <location>
        <begin position="175"/>
        <end position="237"/>
    </location>
</feature>
<proteinExistence type="predicted"/>
<dbReference type="EMBL" id="KM922672">
    <property type="protein sequence ID" value="AJF79895.1"/>
    <property type="molecule type" value="Genomic_DNA"/>
</dbReference>
<gene>
    <name evidence="4" type="ORF">NG19_0059</name>
</gene>